<organism evidence="1 2">
    <name type="scientific">Dyella soli</name>
    <dbReference type="NCBI Taxonomy" id="522319"/>
    <lineage>
        <taxon>Bacteria</taxon>
        <taxon>Pseudomonadati</taxon>
        <taxon>Pseudomonadota</taxon>
        <taxon>Gammaproteobacteria</taxon>
        <taxon>Lysobacterales</taxon>
        <taxon>Rhodanobacteraceae</taxon>
        <taxon>Dyella</taxon>
    </lineage>
</organism>
<dbReference type="InterPro" id="IPR025449">
    <property type="entry name" value="JetB"/>
</dbReference>
<sequence>MNLLEDERIDVVVEPAPEPGTGLFAGDTGVLPVEARRALCQLLAGPSIDAMRQEALWAALQRFETTLRSLLSEMFLELVMDREAGIAFVRQADTGELDTPVLLRSHPLTFIDTVLLLHLRQQLVEADAQGVRAVVEEAALVDALSVYEKNVSTDRAGFAKRVVAAIGKMRENRVLERLRGSEERYEVTPALKLMFSAEDVLALTQVYRELRGETVVEELSGE</sequence>
<comment type="caution">
    <text evidence="1">The sequence shown here is derived from an EMBL/GenBank/DDBJ whole genome shotgun (WGS) entry which is preliminary data.</text>
</comment>
<dbReference type="Pfam" id="PF13835">
    <property type="entry name" value="DUF4194"/>
    <property type="match status" value="1"/>
</dbReference>
<reference evidence="1 2" key="1">
    <citation type="submission" date="2019-02" db="EMBL/GenBank/DDBJ databases">
        <title>Dyella amyloliquefaciens sp. nov., isolated from forest soil.</title>
        <authorList>
            <person name="Gao Z.-H."/>
            <person name="Qiu L.-H."/>
        </authorList>
    </citation>
    <scope>NUCLEOTIDE SEQUENCE [LARGE SCALE GENOMIC DNA]</scope>
    <source>
        <strain evidence="1 2">KACC 12747</strain>
    </source>
</reference>
<accession>A0A4R0Z185</accession>
<keyword evidence="2" id="KW-1185">Reference proteome</keyword>
<dbReference type="Proteomes" id="UP000291822">
    <property type="component" value="Unassembled WGS sequence"/>
</dbReference>
<dbReference type="EMBL" id="SJTG01000001">
    <property type="protein sequence ID" value="TCI13374.1"/>
    <property type="molecule type" value="Genomic_DNA"/>
</dbReference>
<gene>
    <name evidence="1" type="ORF">EZM97_08910</name>
</gene>
<evidence type="ECO:0000313" key="1">
    <source>
        <dbReference type="EMBL" id="TCI13374.1"/>
    </source>
</evidence>
<evidence type="ECO:0000313" key="2">
    <source>
        <dbReference type="Proteomes" id="UP000291822"/>
    </source>
</evidence>
<protein>
    <submittedName>
        <fullName evidence="1">DUF4194 domain-containing protein</fullName>
    </submittedName>
</protein>
<proteinExistence type="predicted"/>
<dbReference type="AlphaFoldDB" id="A0A4R0Z185"/>
<dbReference type="RefSeq" id="WP_131149842.1">
    <property type="nucleotide sequence ID" value="NZ_SJTG01000001.1"/>
</dbReference>
<name>A0A4R0Z185_9GAMM</name>